<evidence type="ECO:0000259" key="1">
    <source>
        <dbReference type="Pfam" id="PF12684"/>
    </source>
</evidence>
<sequence length="316" mass="36334">MDLLPNEFNRVISPKDLIAPPDYVAHWDESVTEEQYHADRTSVGSTQLRKVLDSPMGFWASYYGDQEPVAEEDEADHFKVGKMVHMAILENERFKKTYVIQPKFWGFTQKGEKTDNLNCKEVKEQIAAWTAALPAEAKVCTEAQLDMITGIAEAIMKHPQGPNLIKDCKPEVPGYYRDPETGILCRIKPDLLKFNGSAMTDLKTAKSSDETFFGSQAFNHRYDIQLFMYAEGARLINGTMPELLTSLVIEKPKPHEPAIFYWQKEDLVQAEIDYRAGLRKLKKCIEENKWPYRQEMIGRIRTPQWFIYETVNKGIA</sequence>
<organism evidence="2">
    <name type="scientific">uncultured Caudovirales phage</name>
    <dbReference type="NCBI Taxonomy" id="2100421"/>
    <lineage>
        <taxon>Viruses</taxon>
        <taxon>Duplodnaviria</taxon>
        <taxon>Heunggongvirae</taxon>
        <taxon>Uroviricota</taxon>
        <taxon>Caudoviricetes</taxon>
        <taxon>Peduoviridae</taxon>
        <taxon>Maltschvirus</taxon>
        <taxon>Maltschvirus maltsch</taxon>
    </lineage>
</organism>
<dbReference type="Gene3D" id="3.90.320.10">
    <property type="match status" value="1"/>
</dbReference>
<accession>A0A6J5MSZ1</accession>
<reference evidence="2" key="1">
    <citation type="submission" date="2020-04" db="EMBL/GenBank/DDBJ databases">
        <authorList>
            <person name="Chiriac C."/>
            <person name="Salcher M."/>
            <person name="Ghai R."/>
            <person name="Kavagutti S V."/>
        </authorList>
    </citation>
    <scope>NUCLEOTIDE SEQUENCE</scope>
</reference>
<protein>
    <submittedName>
        <fullName evidence="2">Exodeoxyribonuclease 8, PDDEXK-like domain containing protein</fullName>
    </submittedName>
</protein>
<dbReference type="InterPro" id="IPR024432">
    <property type="entry name" value="Put_RecE_PDDEXK-like_dom"/>
</dbReference>
<evidence type="ECO:0000313" key="2">
    <source>
        <dbReference type="EMBL" id="CAB4149898.1"/>
    </source>
</evidence>
<feature type="domain" description="Putative exodeoxyribonuclease 8 PDDEXK-like" evidence="1">
    <location>
        <begin position="45"/>
        <end position="298"/>
    </location>
</feature>
<name>A0A6J5MSZ1_9CAUD</name>
<proteinExistence type="predicted"/>
<dbReference type="EMBL" id="LR796527">
    <property type="protein sequence ID" value="CAB4149898.1"/>
    <property type="molecule type" value="Genomic_DNA"/>
</dbReference>
<dbReference type="InterPro" id="IPR011604">
    <property type="entry name" value="PDDEXK-like_dom_sf"/>
</dbReference>
<gene>
    <name evidence="2" type="ORF">UFOVP558_46</name>
</gene>
<dbReference type="Pfam" id="PF12684">
    <property type="entry name" value="DUF3799"/>
    <property type="match status" value="1"/>
</dbReference>